<evidence type="ECO:0000256" key="6">
    <source>
        <dbReference type="ARBA" id="ARBA00023295"/>
    </source>
</evidence>
<dbReference type="InterPro" id="IPR013780">
    <property type="entry name" value="Glyco_hydro_b"/>
</dbReference>
<dbReference type="CDD" id="cd14792">
    <property type="entry name" value="GH27"/>
    <property type="match status" value="1"/>
</dbReference>
<dbReference type="Gramene" id="QL03p057097:mrna">
    <property type="protein sequence ID" value="QL03p057097:mrna"/>
    <property type="gene ID" value="QL03p057097"/>
</dbReference>
<evidence type="ECO:0000256" key="4">
    <source>
        <dbReference type="ARBA" id="ARBA00022729"/>
    </source>
</evidence>
<evidence type="ECO:0000313" key="10">
    <source>
        <dbReference type="Proteomes" id="UP000594261"/>
    </source>
</evidence>
<dbReference type="Proteomes" id="UP000594261">
    <property type="component" value="Chromosome 3"/>
</dbReference>
<dbReference type="InterPro" id="IPR002241">
    <property type="entry name" value="Glyco_hydro_27"/>
</dbReference>
<dbReference type="SUPFAM" id="SSF51445">
    <property type="entry name" value="(Trans)glycosidases"/>
    <property type="match status" value="1"/>
</dbReference>
<organism evidence="9 10">
    <name type="scientific">Quercus lobata</name>
    <name type="common">Valley oak</name>
    <dbReference type="NCBI Taxonomy" id="97700"/>
    <lineage>
        <taxon>Eukaryota</taxon>
        <taxon>Viridiplantae</taxon>
        <taxon>Streptophyta</taxon>
        <taxon>Embryophyta</taxon>
        <taxon>Tracheophyta</taxon>
        <taxon>Spermatophyta</taxon>
        <taxon>Magnoliopsida</taxon>
        <taxon>eudicotyledons</taxon>
        <taxon>Gunneridae</taxon>
        <taxon>Pentapetalae</taxon>
        <taxon>rosids</taxon>
        <taxon>fabids</taxon>
        <taxon>Fagales</taxon>
        <taxon>Fagaceae</taxon>
        <taxon>Quercus</taxon>
    </lineage>
</organism>
<accession>A0A7N2L8J4</accession>
<reference evidence="9 10" key="1">
    <citation type="journal article" date="2016" name="G3 (Bethesda)">
        <title>First Draft Assembly and Annotation of the Genome of a California Endemic Oak Quercus lobata Nee (Fagaceae).</title>
        <authorList>
            <person name="Sork V.L."/>
            <person name="Fitz-Gibbon S.T."/>
            <person name="Puiu D."/>
            <person name="Crepeau M."/>
            <person name="Gugger P.F."/>
            <person name="Sherman R."/>
            <person name="Stevens K."/>
            <person name="Langley C.H."/>
            <person name="Pellegrini M."/>
            <person name="Salzberg S.L."/>
        </authorList>
    </citation>
    <scope>NUCLEOTIDE SEQUENCE [LARGE SCALE GENOMIC DNA]</scope>
    <source>
        <strain evidence="9 10">cv. SW786</strain>
    </source>
</reference>
<keyword evidence="6 7" id="KW-0326">Glycosidase</keyword>
<evidence type="ECO:0000256" key="1">
    <source>
        <dbReference type="ARBA" id="ARBA00001255"/>
    </source>
</evidence>
<comment type="catalytic activity">
    <reaction evidence="1 7">
        <text>Hydrolysis of terminal, non-reducing alpha-D-galactose residues in alpha-D-galactosides, including galactose oligosaccharides, galactomannans and galactolipids.</text>
        <dbReference type="EC" id="3.2.1.22"/>
    </reaction>
</comment>
<keyword evidence="4" id="KW-0732">Signal</keyword>
<dbReference type="SUPFAM" id="SSF51011">
    <property type="entry name" value="Glycosyl hydrolase domain"/>
    <property type="match status" value="1"/>
</dbReference>
<dbReference type="Gene3D" id="2.60.40.1180">
    <property type="entry name" value="Golgi alpha-mannosidase II"/>
    <property type="match status" value="1"/>
</dbReference>
<dbReference type="InterPro" id="IPR017853">
    <property type="entry name" value="GH"/>
</dbReference>
<dbReference type="InterPro" id="IPR013785">
    <property type="entry name" value="Aldolase_TIM"/>
</dbReference>
<dbReference type="GO" id="GO:0004557">
    <property type="term" value="F:alpha-galactosidase activity"/>
    <property type="evidence" value="ECO:0007669"/>
    <property type="project" value="UniProtKB-EC"/>
</dbReference>
<proteinExistence type="inferred from homology"/>
<dbReference type="InParanoid" id="A0A7N2L8J4"/>
<dbReference type="Pfam" id="PF17801">
    <property type="entry name" value="Melibiase_C"/>
    <property type="match status" value="1"/>
</dbReference>
<dbReference type="EC" id="3.2.1.22" evidence="3 7"/>
<dbReference type="PANTHER" id="PTHR11452:SF42">
    <property type="entry name" value="ALPHA-GALACTOSIDASE"/>
    <property type="match status" value="1"/>
</dbReference>
<dbReference type="AlphaFoldDB" id="A0A7N2L8J4"/>
<dbReference type="EMBL" id="LRBV02000003">
    <property type="status" value="NOT_ANNOTATED_CDS"/>
    <property type="molecule type" value="Genomic_DNA"/>
</dbReference>
<dbReference type="PANTHER" id="PTHR11452">
    <property type="entry name" value="ALPHA-GALACTOSIDASE/ALPHA-N-ACETYLGALACTOSAMINIDASE"/>
    <property type="match status" value="1"/>
</dbReference>
<keyword evidence="7" id="KW-1015">Disulfide bond</keyword>
<evidence type="ECO:0000256" key="7">
    <source>
        <dbReference type="RuleBase" id="RU361168"/>
    </source>
</evidence>
<protein>
    <recommendedName>
        <fullName evidence="3 7">Alpha-galactosidase</fullName>
        <ecNumber evidence="3 7">3.2.1.22</ecNumber>
    </recommendedName>
    <alternativeName>
        <fullName evidence="7">Melibiase</fullName>
    </alternativeName>
</protein>
<dbReference type="OMA" id="SACEQHT"/>
<name>A0A7N2L8J4_QUELO</name>
<evidence type="ECO:0000256" key="3">
    <source>
        <dbReference type="ARBA" id="ARBA00012755"/>
    </source>
</evidence>
<keyword evidence="10" id="KW-1185">Reference proteome</keyword>
<reference evidence="9" key="2">
    <citation type="submission" date="2021-01" db="UniProtKB">
        <authorList>
            <consortium name="EnsemblPlants"/>
        </authorList>
    </citation>
    <scope>IDENTIFICATION</scope>
</reference>
<dbReference type="Gene3D" id="3.20.20.70">
    <property type="entry name" value="Aldolase class I"/>
    <property type="match status" value="1"/>
</dbReference>
<dbReference type="InterPro" id="IPR041233">
    <property type="entry name" value="Melibiase_C"/>
</dbReference>
<sequence>MVSCFRVSSKNLSDVKLEHASFPPRGWNSYDSFSWTISEEEFLQNAQIISERLLSSGYEYVVVDYLWYRRKVEGANPDSLGFDVIDEWGRMVPDPDRWPSSRDGKGFTEVAKKVHDMGLKFGIHVMRGISTQAVNANTLILDTKTGEAFEEGRKKWTAQDIGIKERPCSWMPHGFMSVNTTSRAGAAFLRSLYTQYAEWGVDLVKLDCVFGADLDMDEIGTVSEILKQLDQPILYSLSPGTGVTPKLAKAVSGFANMYRITADDWDSWGDVASHFDVSRDLAAANLIGADGLLGKSWPDLDMLPLGWLTDPAANEGPHRASNLTADEQRTQITLWSMAKSPLMFGGDVRNLDNATYDLITNAVLLEINSFSSGNMEACFPYITNGTRSWIATGRNGEIYLAFFNVNTVQTVITAMTSDLAKVLPSKNLNSCKCHELWSGKDFGVLNQSLSTAVEGHGCALFILNCS</sequence>
<comment type="similarity">
    <text evidence="2 7">Belongs to the glycosyl hydrolase 27 family.</text>
</comment>
<evidence type="ECO:0000259" key="8">
    <source>
        <dbReference type="Pfam" id="PF17801"/>
    </source>
</evidence>
<evidence type="ECO:0000256" key="5">
    <source>
        <dbReference type="ARBA" id="ARBA00022801"/>
    </source>
</evidence>
<dbReference type="EnsemblPlants" id="QL03p057097:mrna">
    <property type="protein sequence ID" value="QL03p057097:mrna"/>
    <property type="gene ID" value="QL03p057097"/>
</dbReference>
<evidence type="ECO:0000256" key="2">
    <source>
        <dbReference type="ARBA" id="ARBA00009743"/>
    </source>
</evidence>
<dbReference type="PRINTS" id="PR00740">
    <property type="entry name" value="GLHYDRLASE27"/>
</dbReference>
<evidence type="ECO:0000313" key="9">
    <source>
        <dbReference type="EnsemblPlants" id="QL03p057097:mrna"/>
    </source>
</evidence>
<dbReference type="GO" id="GO:0005975">
    <property type="term" value="P:carbohydrate metabolic process"/>
    <property type="evidence" value="ECO:0007669"/>
    <property type="project" value="InterPro"/>
</dbReference>
<dbReference type="Pfam" id="PF16499">
    <property type="entry name" value="Melibiase_2"/>
    <property type="match status" value="2"/>
</dbReference>
<feature type="domain" description="Alpha galactosidase C-terminal" evidence="8">
    <location>
        <begin position="385"/>
        <end position="463"/>
    </location>
</feature>
<keyword evidence="5 7" id="KW-0378">Hydrolase</keyword>